<proteinExistence type="inferred from homology"/>
<evidence type="ECO:0000313" key="5">
    <source>
        <dbReference type="Proteomes" id="UP001152795"/>
    </source>
</evidence>
<dbReference type="SUPFAM" id="SSF52540">
    <property type="entry name" value="P-loop containing nucleoside triphosphate hydrolases"/>
    <property type="match status" value="1"/>
</dbReference>
<dbReference type="Gene3D" id="3.40.50.300">
    <property type="entry name" value="P-loop containing nucleotide triphosphate hydrolases"/>
    <property type="match status" value="1"/>
</dbReference>
<feature type="domain" description="Sulfotransferase" evidence="3">
    <location>
        <begin position="40"/>
        <end position="83"/>
    </location>
</feature>
<dbReference type="EMBL" id="CACRXK020022280">
    <property type="protein sequence ID" value="CAB4036669.1"/>
    <property type="molecule type" value="Genomic_DNA"/>
</dbReference>
<keyword evidence="2" id="KW-0808">Transferase</keyword>
<dbReference type="Pfam" id="PF00685">
    <property type="entry name" value="Sulfotransfer_1"/>
    <property type="match status" value="1"/>
</dbReference>
<accession>A0A6S7LPI7</accession>
<keyword evidence="5" id="KW-1185">Reference proteome</keyword>
<dbReference type="AlphaFoldDB" id="A0A6S7LPI7"/>
<protein>
    <submittedName>
        <fullName evidence="4">Sulfotransferase domain-containing</fullName>
    </submittedName>
</protein>
<evidence type="ECO:0000259" key="3">
    <source>
        <dbReference type="Pfam" id="PF00685"/>
    </source>
</evidence>
<comment type="similarity">
    <text evidence="1">Belongs to the sulfotransferase 1 family.</text>
</comment>
<sequence length="99" mass="11263">MFSEKTADVSAGMQLMMQRLSVVTTKEGVSRGLSFKPRSDDVFVVTPPKCGTTWMQQILHQLRSGGDMSFEDIYDVVPFIELAYDTEIDLEAEHKYQPR</sequence>
<evidence type="ECO:0000256" key="1">
    <source>
        <dbReference type="ARBA" id="ARBA00005771"/>
    </source>
</evidence>
<dbReference type="Proteomes" id="UP001152795">
    <property type="component" value="Unassembled WGS sequence"/>
</dbReference>
<reference evidence="4" key="1">
    <citation type="submission" date="2020-04" db="EMBL/GenBank/DDBJ databases">
        <authorList>
            <person name="Alioto T."/>
            <person name="Alioto T."/>
            <person name="Gomez Garrido J."/>
        </authorList>
    </citation>
    <scope>NUCLEOTIDE SEQUENCE</scope>
    <source>
        <strain evidence="4">A484AB</strain>
    </source>
</reference>
<dbReference type="InterPro" id="IPR000863">
    <property type="entry name" value="Sulfotransferase_dom"/>
</dbReference>
<evidence type="ECO:0000256" key="2">
    <source>
        <dbReference type="ARBA" id="ARBA00022679"/>
    </source>
</evidence>
<dbReference type="OrthoDB" id="205623at2759"/>
<dbReference type="GO" id="GO:0008146">
    <property type="term" value="F:sulfotransferase activity"/>
    <property type="evidence" value="ECO:0007669"/>
    <property type="project" value="InterPro"/>
</dbReference>
<gene>
    <name evidence="4" type="ORF">PACLA_8A025085</name>
</gene>
<dbReference type="InterPro" id="IPR027417">
    <property type="entry name" value="P-loop_NTPase"/>
</dbReference>
<dbReference type="PANTHER" id="PTHR11783">
    <property type="entry name" value="SULFOTRANSFERASE SULT"/>
    <property type="match status" value="1"/>
</dbReference>
<name>A0A6S7LPI7_PARCT</name>
<organism evidence="4 5">
    <name type="scientific">Paramuricea clavata</name>
    <name type="common">Red gorgonian</name>
    <name type="synonym">Violescent sea-whip</name>
    <dbReference type="NCBI Taxonomy" id="317549"/>
    <lineage>
        <taxon>Eukaryota</taxon>
        <taxon>Metazoa</taxon>
        <taxon>Cnidaria</taxon>
        <taxon>Anthozoa</taxon>
        <taxon>Octocorallia</taxon>
        <taxon>Malacalcyonacea</taxon>
        <taxon>Plexauridae</taxon>
        <taxon>Paramuricea</taxon>
    </lineage>
</organism>
<evidence type="ECO:0000313" key="4">
    <source>
        <dbReference type="EMBL" id="CAB4036669.1"/>
    </source>
</evidence>
<comment type="caution">
    <text evidence="4">The sequence shown here is derived from an EMBL/GenBank/DDBJ whole genome shotgun (WGS) entry which is preliminary data.</text>
</comment>